<dbReference type="OrthoDB" id="10602512at2759"/>
<protein>
    <submittedName>
        <fullName evidence="2">Uncharacterized protein</fullName>
    </submittedName>
</protein>
<reference evidence="2" key="1">
    <citation type="journal article" date="2020" name="Stud. Mycol.">
        <title>101 Dothideomycetes genomes: a test case for predicting lifestyles and emergence of pathogens.</title>
        <authorList>
            <person name="Haridas S."/>
            <person name="Albert R."/>
            <person name="Binder M."/>
            <person name="Bloem J."/>
            <person name="Labutti K."/>
            <person name="Salamov A."/>
            <person name="Andreopoulos B."/>
            <person name="Baker S."/>
            <person name="Barry K."/>
            <person name="Bills G."/>
            <person name="Bluhm B."/>
            <person name="Cannon C."/>
            <person name="Castanera R."/>
            <person name="Culley D."/>
            <person name="Daum C."/>
            <person name="Ezra D."/>
            <person name="Gonzalez J."/>
            <person name="Henrissat B."/>
            <person name="Kuo A."/>
            <person name="Liang C."/>
            <person name="Lipzen A."/>
            <person name="Lutzoni F."/>
            <person name="Magnuson J."/>
            <person name="Mondo S."/>
            <person name="Nolan M."/>
            <person name="Ohm R."/>
            <person name="Pangilinan J."/>
            <person name="Park H.-J."/>
            <person name="Ramirez L."/>
            <person name="Alfaro M."/>
            <person name="Sun H."/>
            <person name="Tritt A."/>
            <person name="Yoshinaga Y."/>
            <person name="Zwiers L.-H."/>
            <person name="Turgeon B."/>
            <person name="Goodwin S."/>
            <person name="Spatafora J."/>
            <person name="Crous P."/>
            <person name="Grigoriev I."/>
        </authorList>
    </citation>
    <scope>NUCLEOTIDE SEQUENCE</scope>
    <source>
        <strain evidence="2">CBS 473.64</strain>
    </source>
</reference>
<accession>A0A6A6SG46</accession>
<dbReference type="AlphaFoldDB" id="A0A6A6SG46"/>
<organism evidence="2 3">
    <name type="scientific">Massarina eburnea CBS 473.64</name>
    <dbReference type="NCBI Taxonomy" id="1395130"/>
    <lineage>
        <taxon>Eukaryota</taxon>
        <taxon>Fungi</taxon>
        <taxon>Dikarya</taxon>
        <taxon>Ascomycota</taxon>
        <taxon>Pezizomycotina</taxon>
        <taxon>Dothideomycetes</taxon>
        <taxon>Pleosporomycetidae</taxon>
        <taxon>Pleosporales</taxon>
        <taxon>Massarineae</taxon>
        <taxon>Massarinaceae</taxon>
        <taxon>Massarina</taxon>
    </lineage>
</organism>
<gene>
    <name evidence="2" type="ORF">P280DRAFT_503431</name>
</gene>
<proteinExistence type="predicted"/>
<dbReference type="EMBL" id="MU006777">
    <property type="protein sequence ID" value="KAF2645224.1"/>
    <property type="molecule type" value="Genomic_DNA"/>
</dbReference>
<dbReference type="Proteomes" id="UP000799753">
    <property type="component" value="Unassembled WGS sequence"/>
</dbReference>
<name>A0A6A6SG46_9PLEO</name>
<evidence type="ECO:0000313" key="2">
    <source>
        <dbReference type="EMBL" id="KAF2645224.1"/>
    </source>
</evidence>
<evidence type="ECO:0000256" key="1">
    <source>
        <dbReference type="SAM" id="MobiDB-lite"/>
    </source>
</evidence>
<feature type="region of interest" description="Disordered" evidence="1">
    <location>
        <begin position="14"/>
        <end position="34"/>
    </location>
</feature>
<keyword evidence="3" id="KW-1185">Reference proteome</keyword>
<evidence type="ECO:0000313" key="3">
    <source>
        <dbReference type="Proteomes" id="UP000799753"/>
    </source>
</evidence>
<sequence>MSSRYCHSFQVYSSATQPSSSQREDHQAAPMPGGSYVQNLQAQISALERLRALYPHQAIPIPLSEYSPEQVQMFCDWYNDAPDHIQRQVWKRVPTGQVTTWCMPLHLPSGTVAPPTPLVSSILSSPGSVEHLMAKDVLDWSLSLPASGVHAQVGGVPTEGVFQQQPTPEASPGPRGHTVNDPRSSSF</sequence>
<feature type="region of interest" description="Disordered" evidence="1">
    <location>
        <begin position="158"/>
        <end position="187"/>
    </location>
</feature>